<accession>A0A382XVZ9</accession>
<proteinExistence type="predicted"/>
<sequence length="98" mass="10793">GLDRNMQKLSQTLSRTDTLVAATSEDVQRSLHSLRLMVERIESVLVRVDTLVQAKQGEIDETLTNLHAASAAVRELTEHPWKLMTGQGKGAKVEESAP</sequence>
<name>A0A382XVZ9_9ZZZZ</name>
<gene>
    <name evidence="1" type="ORF">METZ01_LOCUS427312</name>
</gene>
<reference evidence="1" key="1">
    <citation type="submission" date="2018-05" db="EMBL/GenBank/DDBJ databases">
        <authorList>
            <person name="Lanie J.A."/>
            <person name="Ng W.-L."/>
            <person name="Kazmierczak K.M."/>
            <person name="Andrzejewski T.M."/>
            <person name="Davidsen T.M."/>
            <person name="Wayne K.J."/>
            <person name="Tettelin H."/>
            <person name="Glass J.I."/>
            <person name="Rusch D."/>
            <person name="Podicherti R."/>
            <person name="Tsui H.-C.T."/>
            <person name="Winkler M.E."/>
        </authorList>
    </citation>
    <scope>NUCLEOTIDE SEQUENCE</scope>
</reference>
<evidence type="ECO:0000313" key="1">
    <source>
        <dbReference type="EMBL" id="SVD74458.1"/>
    </source>
</evidence>
<protein>
    <submittedName>
        <fullName evidence="1">Uncharacterized protein</fullName>
    </submittedName>
</protein>
<feature type="non-terminal residue" evidence="1">
    <location>
        <position position="1"/>
    </location>
</feature>
<organism evidence="1">
    <name type="scientific">marine metagenome</name>
    <dbReference type="NCBI Taxonomy" id="408172"/>
    <lineage>
        <taxon>unclassified sequences</taxon>
        <taxon>metagenomes</taxon>
        <taxon>ecological metagenomes</taxon>
    </lineage>
</organism>
<dbReference type="EMBL" id="UINC01170424">
    <property type="protein sequence ID" value="SVD74458.1"/>
    <property type="molecule type" value="Genomic_DNA"/>
</dbReference>
<dbReference type="AlphaFoldDB" id="A0A382XVZ9"/>